<dbReference type="Proteomes" id="UP000007350">
    <property type="component" value="Unassembled WGS sequence"/>
</dbReference>
<organism evidence="2 3">
    <name type="scientific">Trypanosoma cruzi marinkellei</name>
    <dbReference type="NCBI Taxonomy" id="85056"/>
    <lineage>
        <taxon>Eukaryota</taxon>
        <taxon>Discoba</taxon>
        <taxon>Euglenozoa</taxon>
        <taxon>Kinetoplastea</taxon>
        <taxon>Metakinetoplastina</taxon>
        <taxon>Trypanosomatida</taxon>
        <taxon>Trypanosomatidae</taxon>
        <taxon>Trypanosoma</taxon>
        <taxon>Schizotrypanum</taxon>
    </lineage>
</organism>
<dbReference type="AlphaFoldDB" id="K2MUU7"/>
<evidence type="ECO:0000256" key="1">
    <source>
        <dbReference type="SAM" id="MobiDB-lite"/>
    </source>
</evidence>
<sequence>MDVAALLTARQHVYLRPHGVATFVSQNHAASRCRQPPWGQEEEEKKKRNNNNDKRPREGNTAGNWLFPREYGVAINPGTTLRRPVALPGGYCQGKGPSIANFYRPLVSFNLNPPFFFPPPIKEIY</sequence>
<evidence type="ECO:0000313" key="3">
    <source>
        <dbReference type="Proteomes" id="UP000007350"/>
    </source>
</evidence>
<protein>
    <submittedName>
        <fullName evidence="2">Uncharacterized protein</fullName>
    </submittedName>
</protein>
<reference evidence="2 3" key="1">
    <citation type="journal article" date="2012" name="BMC Genomics">
        <title>Comparative genomic analysis of human infective Trypanosoma cruzi lineages with the bat-restricted subspecies T. cruzi marinkellei.</title>
        <authorList>
            <person name="Franzen O."/>
            <person name="Talavera-Lopez C."/>
            <person name="Ochaya S."/>
            <person name="Butler C.E."/>
            <person name="Messenger L.A."/>
            <person name="Lewis M.D."/>
            <person name="Llewellyn M.S."/>
            <person name="Marinkelle C.J."/>
            <person name="Tyler K.M."/>
            <person name="Miles M.A."/>
            <person name="Andersson B."/>
        </authorList>
    </citation>
    <scope>NUCLEOTIDE SEQUENCE [LARGE SCALE GENOMIC DNA]</scope>
    <source>
        <strain evidence="2 3">B7</strain>
    </source>
</reference>
<feature type="region of interest" description="Disordered" evidence="1">
    <location>
        <begin position="26"/>
        <end position="64"/>
    </location>
</feature>
<proteinExistence type="predicted"/>
<keyword evidence="3" id="KW-1185">Reference proteome</keyword>
<comment type="caution">
    <text evidence="2">The sequence shown here is derived from an EMBL/GenBank/DDBJ whole genome shotgun (WGS) entry which is preliminary data.</text>
</comment>
<feature type="compositionally biased region" description="Basic and acidic residues" evidence="1">
    <location>
        <begin position="43"/>
        <end position="58"/>
    </location>
</feature>
<evidence type="ECO:0000313" key="2">
    <source>
        <dbReference type="EMBL" id="EKF39008.1"/>
    </source>
</evidence>
<gene>
    <name evidence="2" type="ORF">MOQ_000774</name>
</gene>
<name>K2MUU7_TRYCR</name>
<dbReference type="EMBL" id="AHKC01001992">
    <property type="protein sequence ID" value="EKF39008.1"/>
    <property type="molecule type" value="Genomic_DNA"/>
</dbReference>
<feature type="non-terminal residue" evidence="2">
    <location>
        <position position="125"/>
    </location>
</feature>
<accession>K2MUU7</accession>